<accession>A0ABR4QSJ5</accession>
<dbReference type="EMBL" id="JAKROA010000001">
    <property type="protein sequence ID" value="KAL5112671.1"/>
    <property type="molecule type" value="Genomic_DNA"/>
</dbReference>
<sequence>MKLVSGLAGPVKAFWMTPSANCITSLWEKLGSSIKPTEEQTKTTASIPIPLATLVSTMCKGLKTLATVKLIGTYNRNKLNLHAF</sequence>
<name>A0ABR4QSJ5_9CEST</name>
<comment type="caution">
    <text evidence="1">The sequence shown here is derived from an EMBL/GenBank/DDBJ whole genome shotgun (WGS) entry which is preliminary data.</text>
</comment>
<evidence type="ECO:0000313" key="1">
    <source>
        <dbReference type="EMBL" id="KAL5112671.1"/>
    </source>
</evidence>
<protein>
    <submittedName>
        <fullName evidence="1">Uncharacterized protein</fullName>
    </submittedName>
</protein>
<evidence type="ECO:0000313" key="2">
    <source>
        <dbReference type="Proteomes" id="UP001651158"/>
    </source>
</evidence>
<keyword evidence="2" id="KW-1185">Reference proteome</keyword>
<gene>
    <name evidence="1" type="ORF">TcWFU_008182</name>
</gene>
<dbReference type="Proteomes" id="UP001651158">
    <property type="component" value="Unassembled WGS sequence"/>
</dbReference>
<organism evidence="1 2">
    <name type="scientific">Taenia crassiceps</name>
    <dbReference type="NCBI Taxonomy" id="6207"/>
    <lineage>
        <taxon>Eukaryota</taxon>
        <taxon>Metazoa</taxon>
        <taxon>Spiralia</taxon>
        <taxon>Lophotrochozoa</taxon>
        <taxon>Platyhelminthes</taxon>
        <taxon>Cestoda</taxon>
        <taxon>Eucestoda</taxon>
        <taxon>Cyclophyllidea</taxon>
        <taxon>Taeniidae</taxon>
        <taxon>Taenia</taxon>
    </lineage>
</organism>
<proteinExistence type="predicted"/>
<reference evidence="1 2" key="1">
    <citation type="journal article" date="2022" name="Front. Cell. Infect. Microbiol.">
        <title>The Genomes of Two Strains of Taenia crassiceps the Animal Model for the Study of Human Cysticercosis.</title>
        <authorList>
            <person name="Bobes R.J."/>
            <person name="Estrada K."/>
            <person name="Rios-Valencia D.G."/>
            <person name="Calderon-Gallegos A."/>
            <person name="de la Torre P."/>
            <person name="Carrero J.C."/>
            <person name="Sanchez-Flores A."/>
            <person name="Laclette J.P."/>
        </authorList>
    </citation>
    <scope>NUCLEOTIDE SEQUENCE [LARGE SCALE GENOMIC DNA]</scope>
    <source>
        <strain evidence="1">WFUcys</strain>
    </source>
</reference>